<dbReference type="Proteomes" id="UP001251857">
    <property type="component" value="Unassembled WGS sequence"/>
</dbReference>
<dbReference type="NCBIfam" id="TIGR02118">
    <property type="entry name" value="EthD family reductase"/>
    <property type="match status" value="1"/>
</dbReference>
<comment type="caution">
    <text evidence="2">The sequence shown here is derived from an EMBL/GenBank/DDBJ whole genome shotgun (WGS) entry which is preliminary data.</text>
</comment>
<dbReference type="RefSeq" id="WP_311653446.1">
    <property type="nucleotide sequence ID" value="NZ_JAVRIB010000011.1"/>
</dbReference>
<evidence type="ECO:0000313" key="3">
    <source>
        <dbReference type="Proteomes" id="UP001251857"/>
    </source>
</evidence>
<name>A0ABU3C1W4_9GAMM</name>
<dbReference type="InterPro" id="IPR009799">
    <property type="entry name" value="EthD_dom"/>
</dbReference>
<dbReference type="Pfam" id="PF07110">
    <property type="entry name" value="EthD"/>
    <property type="match status" value="1"/>
</dbReference>
<dbReference type="Gene3D" id="3.30.70.100">
    <property type="match status" value="1"/>
</dbReference>
<organism evidence="2 3">
    <name type="scientific">Spectribacter hydrogenoxidans</name>
    <dbReference type="NCBI Taxonomy" id="3075608"/>
    <lineage>
        <taxon>Bacteria</taxon>
        <taxon>Pseudomonadati</taxon>
        <taxon>Pseudomonadota</taxon>
        <taxon>Gammaproteobacteria</taxon>
        <taxon>Salinisphaerales</taxon>
        <taxon>Salinisphaeraceae</taxon>
        <taxon>Spectribacter</taxon>
    </lineage>
</organism>
<proteinExistence type="predicted"/>
<accession>A0ABU3C1W4</accession>
<protein>
    <submittedName>
        <fullName evidence="2">EthD family reductase</fullName>
    </submittedName>
</protein>
<gene>
    <name evidence="2" type="ORF">RM532_11350</name>
</gene>
<dbReference type="PANTHER" id="PTHR40260">
    <property type="entry name" value="BLR8190 PROTEIN"/>
    <property type="match status" value="1"/>
</dbReference>
<evidence type="ECO:0000313" key="2">
    <source>
        <dbReference type="EMBL" id="MDT0635548.1"/>
    </source>
</evidence>
<evidence type="ECO:0000259" key="1">
    <source>
        <dbReference type="Pfam" id="PF07110"/>
    </source>
</evidence>
<keyword evidence="3" id="KW-1185">Reference proteome</keyword>
<dbReference type="SUPFAM" id="SSF54909">
    <property type="entry name" value="Dimeric alpha+beta barrel"/>
    <property type="match status" value="1"/>
</dbReference>
<dbReference type="PANTHER" id="PTHR40260:SF2">
    <property type="entry name" value="BLR8190 PROTEIN"/>
    <property type="match status" value="1"/>
</dbReference>
<dbReference type="InterPro" id="IPR011008">
    <property type="entry name" value="Dimeric_a/b-barrel"/>
</dbReference>
<feature type="domain" description="EthD" evidence="1">
    <location>
        <begin position="17"/>
        <end position="91"/>
    </location>
</feature>
<dbReference type="EMBL" id="JAVRIB010000011">
    <property type="protein sequence ID" value="MDT0635548.1"/>
    <property type="molecule type" value="Genomic_DNA"/>
</dbReference>
<reference evidence="2 3" key="1">
    <citation type="submission" date="2023-09" db="EMBL/GenBank/DDBJ databases">
        <authorList>
            <person name="Rey-Velasco X."/>
        </authorList>
    </citation>
    <scope>NUCLEOTIDE SEQUENCE [LARGE SCALE GENOMIC DNA]</scope>
    <source>
        <strain evidence="2 3">W335</strain>
    </source>
</reference>
<sequence>MIRVSAVYPHTEGARFDHDYYRNHHMAMVRDRLGARGMIRAENDKGLAGGDGGPPPFVAAAHLYFESIQDFQSAFDAEGETILADIPNYTDIQPQLQIAEIVDGG</sequence>